<feature type="compositionally biased region" description="Basic and acidic residues" evidence="1">
    <location>
        <begin position="138"/>
        <end position="163"/>
    </location>
</feature>
<dbReference type="SMART" id="SM00271">
    <property type="entry name" value="DnaJ"/>
    <property type="match status" value="1"/>
</dbReference>
<evidence type="ECO:0000256" key="1">
    <source>
        <dbReference type="SAM" id="MobiDB-lite"/>
    </source>
</evidence>
<protein>
    <recommendedName>
        <fullName evidence="2">J domain-containing protein</fullName>
    </recommendedName>
</protein>
<dbReference type="PRINTS" id="PR00625">
    <property type="entry name" value="JDOMAIN"/>
</dbReference>
<sequence>MNNAPTPPDVLNFYAILGLNQCAPRDRIETAYTSAKRKYHPQSQLIGAEPNEEKFKEAGLAYDTLSNPRLRAKYDLNYHNVRALWNAHNVKLQNWIRQKQQDEERRARLEAQRHKRAANEVRKKEAEAGSRRAAQAEAEIRKKREEEARLRRKVEQEQADAQRARARHEKRLRETMTSNGNAFRDGANQSLRERWQAAQERTRQRAKAAEEANNQAARERLRKQQEDDENQQNERTNPPAEDPGDETEDTERARQKGFAERQRAADQREQRVFEEDRQRRAAAAEERLHGHERSLKRPASLGREEEEEEEEEEAEREAGSISIQTEIVTSATRKADPECMGYGNVQTAELSYANHA</sequence>
<dbReference type="SUPFAM" id="SSF46565">
    <property type="entry name" value="Chaperone J-domain"/>
    <property type="match status" value="1"/>
</dbReference>
<dbReference type="InterPro" id="IPR001623">
    <property type="entry name" value="DnaJ_domain"/>
</dbReference>
<dbReference type="InterPro" id="IPR036869">
    <property type="entry name" value="J_dom_sf"/>
</dbReference>
<reference evidence="3" key="1">
    <citation type="submission" date="2022-10" db="EMBL/GenBank/DDBJ databases">
        <title>Tapping the CABI collections for fungal endophytes: first genome assemblies for Collariella, Neodidymelliopsis, Ascochyta clinopodiicola, Didymella pomorum, Didymosphaeria variabile, Neocosmospora piperis and Neocucurbitaria cava.</title>
        <authorList>
            <person name="Hill R."/>
        </authorList>
    </citation>
    <scope>NUCLEOTIDE SEQUENCE</scope>
    <source>
        <strain evidence="3">IMI 356814</strain>
    </source>
</reference>
<evidence type="ECO:0000313" key="4">
    <source>
        <dbReference type="Proteomes" id="UP001140560"/>
    </source>
</evidence>
<evidence type="ECO:0000259" key="2">
    <source>
        <dbReference type="PROSITE" id="PS50076"/>
    </source>
</evidence>
<dbReference type="PROSITE" id="PS50076">
    <property type="entry name" value="DNAJ_2"/>
    <property type="match status" value="1"/>
</dbReference>
<dbReference type="CDD" id="cd06257">
    <property type="entry name" value="DnaJ"/>
    <property type="match status" value="1"/>
</dbReference>
<feature type="compositionally biased region" description="Acidic residues" evidence="1">
    <location>
        <begin position="304"/>
        <end position="315"/>
    </location>
</feature>
<dbReference type="Proteomes" id="UP001140560">
    <property type="component" value="Unassembled WGS sequence"/>
</dbReference>
<organism evidence="3 4">
    <name type="scientific">Neocucurbitaria cava</name>
    <dbReference type="NCBI Taxonomy" id="798079"/>
    <lineage>
        <taxon>Eukaryota</taxon>
        <taxon>Fungi</taxon>
        <taxon>Dikarya</taxon>
        <taxon>Ascomycota</taxon>
        <taxon>Pezizomycotina</taxon>
        <taxon>Dothideomycetes</taxon>
        <taxon>Pleosporomycetidae</taxon>
        <taxon>Pleosporales</taxon>
        <taxon>Pleosporineae</taxon>
        <taxon>Cucurbitariaceae</taxon>
        <taxon>Neocucurbitaria</taxon>
    </lineage>
</organism>
<dbReference type="InterPro" id="IPR018253">
    <property type="entry name" value="DnaJ_domain_CS"/>
</dbReference>
<dbReference type="OrthoDB" id="10250354at2759"/>
<dbReference type="Pfam" id="PF00226">
    <property type="entry name" value="DnaJ"/>
    <property type="match status" value="1"/>
</dbReference>
<proteinExistence type="predicted"/>
<feature type="domain" description="J" evidence="2">
    <location>
        <begin position="12"/>
        <end position="78"/>
    </location>
</feature>
<dbReference type="PROSITE" id="PS00636">
    <property type="entry name" value="DNAJ_1"/>
    <property type="match status" value="1"/>
</dbReference>
<dbReference type="AlphaFoldDB" id="A0A9W8YCE7"/>
<accession>A0A9W8YCE7</accession>
<gene>
    <name evidence="3" type="ORF">N0V83_003519</name>
</gene>
<keyword evidence="4" id="KW-1185">Reference proteome</keyword>
<dbReference type="EMBL" id="JAPEUY010000005">
    <property type="protein sequence ID" value="KAJ4373226.1"/>
    <property type="molecule type" value="Genomic_DNA"/>
</dbReference>
<dbReference type="Gene3D" id="1.10.287.110">
    <property type="entry name" value="DnaJ domain"/>
    <property type="match status" value="1"/>
</dbReference>
<feature type="region of interest" description="Disordered" evidence="1">
    <location>
        <begin position="106"/>
        <end position="326"/>
    </location>
</feature>
<feature type="compositionally biased region" description="Basic and acidic residues" evidence="1">
    <location>
        <begin position="250"/>
        <end position="295"/>
    </location>
</feature>
<name>A0A9W8YCE7_9PLEO</name>
<evidence type="ECO:0000313" key="3">
    <source>
        <dbReference type="EMBL" id="KAJ4373226.1"/>
    </source>
</evidence>
<feature type="compositionally biased region" description="Basic and acidic residues" evidence="1">
    <location>
        <begin position="106"/>
        <end position="130"/>
    </location>
</feature>
<comment type="caution">
    <text evidence="3">The sequence shown here is derived from an EMBL/GenBank/DDBJ whole genome shotgun (WGS) entry which is preliminary data.</text>
</comment>
<feature type="compositionally biased region" description="Basic and acidic residues" evidence="1">
    <location>
        <begin position="191"/>
        <end position="210"/>
    </location>
</feature>